<keyword evidence="2" id="KW-1185">Reference proteome</keyword>
<dbReference type="EMBL" id="QWIV01000005">
    <property type="protein sequence ID" value="RMZ61018.1"/>
    <property type="molecule type" value="Genomic_DNA"/>
</dbReference>
<reference evidence="1 2" key="1">
    <citation type="submission" date="2018-08" db="EMBL/GenBank/DDBJ databases">
        <title>Chryseobacterium nematophagum: a novel matrix digesting pathogen of nematodes.</title>
        <authorList>
            <person name="Page A."/>
            <person name="Roberts M."/>
            <person name="Felix M.-A."/>
            <person name="Weir W."/>
        </authorList>
    </citation>
    <scope>NUCLEOTIDE SEQUENCE [LARGE SCALE GENOMIC DNA]</scope>
    <source>
        <strain evidence="1 2">JUb275</strain>
    </source>
</reference>
<protein>
    <submittedName>
        <fullName evidence="1">Uncharacterized protein</fullName>
    </submittedName>
</protein>
<comment type="caution">
    <text evidence="1">The sequence shown here is derived from an EMBL/GenBank/DDBJ whole genome shotgun (WGS) entry which is preliminary data.</text>
</comment>
<accession>A0A3M7LE48</accession>
<organism evidence="1 2">
    <name type="scientific">Chryseobacterium nematophagum</name>
    <dbReference type="NCBI Taxonomy" id="2305228"/>
    <lineage>
        <taxon>Bacteria</taxon>
        <taxon>Pseudomonadati</taxon>
        <taxon>Bacteroidota</taxon>
        <taxon>Flavobacteriia</taxon>
        <taxon>Flavobacteriales</taxon>
        <taxon>Weeksellaceae</taxon>
        <taxon>Chryseobacterium group</taxon>
        <taxon>Chryseobacterium</taxon>
    </lineage>
</organism>
<evidence type="ECO:0000313" key="2">
    <source>
        <dbReference type="Proteomes" id="UP000267524"/>
    </source>
</evidence>
<dbReference type="RefSeq" id="WP_122545823.1">
    <property type="nucleotide sequence ID" value="NZ_QWIV01000005.1"/>
</dbReference>
<gene>
    <name evidence="1" type="ORF">D1632_03350</name>
</gene>
<sequence>MKNTFVSVKKITYLVLLVMGSYFYGQVRIANSIAIASAANSSAFIDASSNPSYNATTNIGKGLIFPRADLSTFTSFSQGNFGEEENYPFFYDGFMIYNTATTGVAGVGSTEGTLCRGLWYYDNPSNTINGGTWKALDPTACSMPRS</sequence>
<name>A0A3M7LE48_9FLAO</name>
<evidence type="ECO:0000313" key="1">
    <source>
        <dbReference type="EMBL" id="RMZ61018.1"/>
    </source>
</evidence>
<proteinExistence type="predicted"/>
<dbReference type="Proteomes" id="UP000267524">
    <property type="component" value="Unassembled WGS sequence"/>
</dbReference>
<dbReference type="AlphaFoldDB" id="A0A3M7LE48"/>